<keyword evidence="2" id="KW-1185">Reference proteome</keyword>
<evidence type="ECO:0000313" key="2">
    <source>
        <dbReference type="Proteomes" id="UP001369958"/>
    </source>
</evidence>
<dbReference type="Proteomes" id="UP001369958">
    <property type="component" value="Chromosome"/>
</dbReference>
<name>A0ABZ2I1U2_9HYPH</name>
<gene>
    <name evidence="1" type="ORF">V6617_01485</name>
</gene>
<dbReference type="RefSeq" id="WP_338608592.1">
    <property type="nucleotide sequence ID" value="NZ_CP146275.1"/>
</dbReference>
<dbReference type="EMBL" id="CP146275">
    <property type="protein sequence ID" value="WWT33170.1"/>
    <property type="molecule type" value="Genomic_DNA"/>
</dbReference>
<proteinExistence type="predicted"/>
<sequence>MSSLFNGLVLIVTALILGSSGAYLVAREMAPFEFSFAPRSEIFDRLVSEPAPVPPSIFGTNVALEICDETMSRLSFQLAPTARKSAVANSCLETAEQALFEAPSLSYGHFVASIAHFALDNSGAARDALERSQSLGPNEQWIAERRVSLAEVHYDALDDYVRAGHLADLALLAQSRRGIRSIAARYVANPDFRERVTAVVETLPVEIQRRFVSIVRAEARTIGVGA</sequence>
<accession>A0ABZ2I1U2</accession>
<protein>
    <submittedName>
        <fullName evidence="1">Uncharacterized protein</fullName>
    </submittedName>
</protein>
<evidence type="ECO:0000313" key="1">
    <source>
        <dbReference type="EMBL" id="WWT33170.1"/>
    </source>
</evidence>
<organism evidence="1 2">
    <name type="scientific">Pelagibacterium nitratireducens</name>
    <dbReference type="NCBI Taxonomy" id="1046114"/>
    <lineage>
        <taxon>Bacteria</taxon>
        <taxon>Pseudomonadati</taxon>
        <taxon>Pseudomonadota</taxon>
        <taxon>Alphaproteobacteria</taxon>
        <taxon>Hyphomicrobiales</taxon>
        <taxon>Devosiaceae</taxon>
        <taxon>Pelagibacterium</taxon>
    </lineage>
</organism>
<reference evidence="1 2" key="1">
    <citation type="submission" date="2024-02" db="EMBL/GenBank/DDBJ databases">
        <title>Complete genome sequence of Pelagibacterium nitratireducens ZH15.</title>
        <authorList>
            <person name="Zhao L.H."/>
        </authorList>
    </citation>
    <scope>NUCLEOTIDE SEQUENCE [LARGE SCALE GENOMIC DNA]</scope>
    <source>
        <strain evidence="1 2">ZH15</strain>
    </source>
</reference>